<protein>
    <submittedName>
        <fullName evidence="1">Uncharacterized protein</fullName>
    </submittedName>
</protein>
<dbReference type="EMBL" id="CAJZBQ010000025">
    <property type="protein sequence ID" value="CAG9320356.1"/>
    <property type="molecule type" value="Genomic_DNA"/>
</dbReference>
<evidence type="ECO:0000313" key="2">
    <source>
        <dbReference type="Proteomes" id="UP001162131"/>
    </source>
</evidence>
<sequence>MQSTLKIGLVLFIRRFGQEAITYRKLLILCLKFLAKDKEYKPFLIKEAVECLENNIEDRATSKEILKLLPIDLDKKTLKKLKFSKSI</sequence>
<name>A0AAU9J3R9_9CILI</name>
<evidence type="ECO:0000313" key="1">
    <source>
        <dbReference type="EMBL" id="CAG9320356.1"/>
    </source>
</evidence>
<comment type="caution">
    <text evidence="1">The sequence shown here is derived from an EMBL/GenBank/DDBJ whole genome shotgun (WGS) entry which is preliminary data.</text>
</comment>
<proteinExistence type="predicted"/>
<gene>
    <name evidence="1" type="ORF">BSTOLATCC_MIC26273</name>
</gene>
<accession>A0AAU9J3R9</accession>
<reference evidence="1" key="1">
    <citation type="submission" date="2021-09" db="EMBL/GenBank/DDBJ databases">
        <authorList>
            <consortium name="AG Swart"/>
            <person name="Singh M."/>
            <person name="Singh A."/>
            <person name="Seah K."/>
            <person name="Emmerich C."/>
        </authorList>
    </citation>
    <scope>NUCLEOTIDE SEQUENCE</scope>
    <source>
        <strain evidence="1">ATCC30299</strain>
    </source>
</reference>
<keyword evidence="2" id="KW-1185">Reference proteome</keyword>
<organism evidence="1 2">
    <name type="scientific">Blepharisma stoltei</name>
    <dbReference type="NCBI Taxonomy" id="1481888"/>
    <lineage>
        <taxon>Eukaryota</taxon>
        <taxon>Sar</taxon>
        <taxon>Alveolata</taxon>
        <taxon>Ciliophora</taxon>
        <taxon>Postciliodesmatophora</taxon>
        <taxon>Heterotrichea</taxon>
        <taxon>Heterotrichida</taxon>
        <taxon>Blepharismidae</taxon>
        <taxon>Blepharisma</taxon>
    </lineage>
</organism>
<dbReference type="AlphaFoldDB" id="A0AAU9J3R9"/>
<dbReference type="Proteomes" id="UP001162131">
    <property type="component" value="Unassembled WGS sequence"/>
</dbReference>